<dbReference type="PANTHER" id="PTHR10890">
    <property type="entry name" value="CYSTEINYL-TRNA SYNTHETASE"/>
    <property type="match status" value="1"/>
</dbReference>
<keyword evidence="8" id="KW-0648">Protein biosynthesis</keyword>
<dbReference type="GO" id="GO:0005524">
    <property type="term" value="F:ATP binding"/>
    <property type="evidence" value="ECO:0007669"/>
    <property type="project" value="UniProtKB-KW"/>
</dbReference>
<feature type="domain" description="tRNA synthetases class I catalytic" evidence="11">
    <location>
        <begin position="36"/>
        <end position="472"/>
    </location>
</feature>
<dbReference type="EMBL" id="JANBUO010000898">
    <property type="protein sequence ID" value="KAJ2800939.1"/>
    <property type="molecule type" value="Genomic_DNA"/>
</dbReference>
<dbReference type="PANTHER" id="PTHR10890:SF3">
    <property type="entry name" value="CYSTEINE--TRNA LIGASE, CYTOPLASMIC"/>
    <property type="match status" value="1"/>
</dbReference>
<organism evidence="12 13">
    <name type="scientific">Coemansia guatemalensis</name>
    <dbReference type="NCBI Taxonomy" id="2761395"/>
    <lineage>
        <taxon>Eukaryota</taxon>
        <taxon>Fungi</taxon>
        <taxon>Fungi incertae sedis</taxon>
        <taxon>Zoopagomycota</taxon>
        <taxon>Kickxellomycotina</taxon>
        <taxon>Kickxellomycetes</taxon>
        <taxon>Kickxellales</taxon>
        <taxon>Kickxellaceae</taxon>
        <taxon>Coemansia</taxon>
    </lineage>
</organism>
<feature type="non-terminal residue" evidence="12">
    <location>
        <position position="534"/>
    </location>
</feature>
<evidence type="ECO:0000256" key="3">
    <source>
        <dbReference type="ARBA" id="ARBA00022598"/>
    </source>
</evidence>
<comment type="caution">
    <text evidence="12">The sequence shown here is derived from an EMBL/GenBank/DDBJ whole genome shotgun (WGS) entry which is preliminary data.</text>
</comment>
<evidence type="ECO:0000256" key="5">
    <source>
        <dbReference type="ARBA" id="ARBA00022741"/>
    </source>
</evidence>
<keyword evidence="6" id="KW-0862">Zinc</keyword>
<gene>
    <name evidence="12" type="primary">CYR1_1</name>
    <name evidence="12" type="ORF">H4R20_003869</name>
</gene>
<evidence type="ECO:0000256" key="1">
    <source>
        <dbReference type="ARBA" id="ARBA00001947"/>
    </source>
</evidence>
<accession>A0A9W8HVG9</accession>
<evidence type="ECO:0000256" key="6">
    <source>
        <dbReference type="ARBA" id="ARBA00022833"/>
    </source>
</evidence>
<dbReference type="GO" id="GO:0004817">
    <property type="term" value="F:cysteine-tRNA ligase activity"/>
    <property type="evidence" value="ECO:0007669"/>
    <property type="project" value="UniProtKB-EC"/>
</dbReference>
<evidence type="ECO:0000313" key="12">
    <source>
        <dbReference type="EMBL" id="KAJ2800939.1"/>
    </source>
</evidence>
<dbReference type="GO" id="GO:0006423">
    <property type="term" value="P:cysteinyl-tRNA aminoacylation"/>
    <property type="evidence" value="ECO:0007669"/>
    <property type="project" value="InterPro"/>
</dbReference>
<dbReference type="NCBIfam" id="TIGR00435">
    <property type="entry name" value="cysS"/>
    <property type="match status" value="1"/>
</dbReference>
<dbReference type="Gene3D" id="3.40.50.620">
    <property type="entry name" value="HUPs"/>
    <property type="match status" value="2"/>
</dbReference>
<dbReference type="InterPro" id="IPR024909">
    <property type="entry name" value="Cys-tRNA/MSH_ligase"/>
</dbReference>
<keyword evidence="7" id="KW-0067">ATP-binding</keyword>
<dbReference type="OrthoDB" id="438179at2759"/>
<evidence type="ECO:0000256" key="10">
    <source>
        <dbReference type="ARBA" id="ARBA00031499"/>
    </source>
</evidence>
<dbReference type="InterPro" id="IPR032678">
    <property type="entry name" value="tRNA-synt_1_cat_dom"/>
</dbReference>
<keyword evidence="3 12" id="KW-0436">Ligase</keyword>
<dbReference type="GO" id="GO:0046872">
    <property type="term" value="F:metal ion binding"/>
    <property type="evidence" value="ECO:0007669"/>
    <property type="project" value="UniProtKB-KW"/>
</dbReference>
<dbReference type="CDD" id="cd00672">
    <property type="entry name" value="CysRS_core"/>
    <property type="match status" value="1"/>
</dbReference>
<dbReference type="Proteomes" id="UP001140094">
    <property type="component" value="Unassembled WGS sequence"/>
</dbReference>
<evidence type="ECO:0000256" key="2">
    <source>
        <dbReference type="ARBA" id="ARBA00012832"/>
    </source>
</evidence>
<evidence type="ECO:0000256" key="7">
    <source>
        <dbReference type="ARBA" id="ARBA00022840"/>
    </source>
</evidence>
<evidence type="ECO:0000256" key="8">
    <source>
        <dbReference type="ARBA" id="ARBA00022917"/>
    </source>
</evidence>
<dbReference type="PRINTS" id="PR00983">
    <property type="entry name" value="TRNASYNTHCYS"/>
</dbReference>
<evidence type="ECO:0000313" key="13">
    <source>
        <dbReference type="Proteomes" id="UP001140094"/>
    </source>
</evidence>
<protein>
    <recommendedName>
        <fullName evidence="2">cysteine--tRNA ligase</fullName>
        <ecNumber evidence="2">6.1.1.16</ecNumber>
    </recommendedName>
    <alternativeName>
        <fullName evidence="10">Cysteinyl-tRNA synthetase</fullName>
    </alternativeName>
</protein>
<sequence length="534" mass="59771">MSSSNSSPPWEQPESAHPQTGLTVFNTFTKSKVPFVPRKGNRVSWYGCGPTVYDAAHIGHARNYVASDIIRRIMEDYLGYDLNVVMNITDIDDKIILRARQNHLLGQYRAQATALTEQTIEDASSALYEFANASFKGLIEGRIGRAIGSDDDWKAFALAVDDGNDSEFVASDPKASMNYTAARNAFQALVVARQTLVAGKMSRAEAVALVDGCEDVLAPWLDRKHRADVTDQRIFRDLAAYWENDFFEDMDALNVRRPHLLTRVSEFVPDIVRFVQRIIDNGYAYEANGSVYFDVAAFDGKNGHFYAKLEPSSKGNVALLADGEGSLSKRGNEKRSESDFALWKRSKPGEPTWPSPWSAGRPGWHIECSAMASEVLGEQIDIHTGGIDLAFPHHTNELAQSEACFGCQQWVNYFLHAGHLNVKGQKMSKSLKNFVTIKEALAKYTARQIRTLFLLSQWNATLYFDPKSMEEAIAVERSLSNFFTNVTALLRDSRLHQQGSDAQRRILAPELELLEALEDTKELVHRALLDSFDT</sequence>
<dbReference type="SUPFAM" id="SSF52374">
    <property type="entry name" value="Nucleotidylyl transferase"/>
    <property type="match status" value="1"/>
</dbReference>
<dbReference type="InterPro" id="IPR015803">
    <property type="entry name" value="Cys-tRNA-ligase"/>
</dbReference>
<dbReference type="EC" id="6.1.1.16" evidence="2"/>
<proteinExistence type="predicted"/>
<dbReference type="GO" id="GO:0005737">
    <property type="term" value="C:cytoplasm"/>
    <property type="evidence" value="ECO:0007669"/>
    <property type="project" value="TreeGrafter"/>
</dbReference>
<reference evidence="12" key="1">
    <citation type="submission" date="2022-07" db="EMBL/GenBank/DDBJ databases">
        <title>Phylogenomic reconstructions and comparative analyses of Kickxellomycotina fungi.</title>
        <authorList>
            <person name="Reynolds N.K."/>
            <person name="Stajich J.E."/>
            <person name="Barry K."/>
            <person name="Grigoriev I.V."/>
            <person name="Crous P."/>
            <person name="Smith M.E."/>
        </authorList>
    </citation>
    <scope>NUCLEOTIDE SEQUENCE</scope>
    <source>
        <strain evidence="12">NRRL 1565</strain>
    </source>
</reference>
<evidence type="ECO:0000259" key="11">
    <source>
        <dbReference type="Pfam" id="PF01406"/>
    </source>
</evidence>
<dbReference type="AlphaFoldDB" id="A0A9W8HVG9"/>
<keyword evidence="13" id="KW-1185">Reference proteome</keyword>
<dbReference type="Pfam" id="PF01406">
    <property type="entry name" value="tRNA-synt_1e"/>
    <property type="match status" value="1"/>
</dbReference>
<name>A0A9W8HVG9_9FUNG</name>
<comment type="cofactor">
    <cofactor evidence="1">
        <name>Zn(2+)</name>
        <dbReference type="ChEBI" id="CHEBI:29105"/>
    </cofactor>
</comment>
<evidence type="ECO:0000256" key="4">
    <source>
        <dbReference type="ARBA" id="ARBA00022723"/>
    </source>
</evidence>
<dbReference type="InterPro" id="IPR014729">
    <property type="entry name" value="Rossmann-like_a/b/a_fold"/>
</dbReference>
<keyword evidence="5" id="KW-0547">Nucleotide-binding</keyword>
<evidence type="ECO:0000256" key="9">
    <source>
        <dbReference type="ARBA" id="ARBA00023146"/>
    </source>
</evidence>
<keyword evidence="4" id="KW-0479">Metal-binding</keyword>
<keyword evidence="9" id="KW-0030">Aminoacyl-tRNA synthetase</keyword>